<evidence type="ECO:0000259" key="1">
    <source>
        <dbReference type="Pfam" id="PF06985"/>
    </source>
</evidence>
<reference evidence="2 3" key="1">
    <citation type="journal article" date="2012" name="PLoS Pathog.">
        <title>Diverse lifestyles and strategies of plant pathogenesis encoded in the genomes of eighteen Dothideomycetes fungi.</title>
        <authorList>
            <person name="Ohm R.A."/>
            <person name="Feau N."/>
            <person name="Henrissat B."/>
            <person name="Schoch C.L."/>
            <person name="Horwitz B.A."/>
            <person name="Barry K.W."/>
            <person name="Condon B.J."/>
            <person name="Copeland A.C."/>
            <person name="Dhillon B."/>
            <person name="Glaser F."/>
            <person name="Hesse C.N."/>
            <person name="Kosti I."/>
            <person name="LaButti K."/>
            <person name="Lindquist E.A."/>
            <person name="Lucas S."/>
            <person name="Salamov A.A."/>
            <person name="Bradshaw R.E."/>
            <person name="Ciuffetti L."/>
            <person name="Hamelin R.C."/>
            <person name="Kema G.H.J."/>
            <person name="Lawrence C."/>
            <person name="Scott J.A."/>
            <person name="Spatafora J.W."/>
            <person name="Turgeon B.G."/>
            <person name="de Wit P.J.G.M."/>
            <person name="Zhong S."/>
            <person name="Goodwin S.B."/>
            <person name="Grigoriev I.V."/>
        </authorList>
    </citation>
    <scope>NUCLEOTIDE SEQUENCE [LARGE SCALE GENOMIC DNA]</scope>
    <source>
        <strain evidence="2 3">UAMH 10762</strain>
    </source>
</reference>
<dbReference type="InterPro" id="IPR010730">
    <property type="entry name" value="HET"/>
</dbReference>
<dbReference type="AlphaFoldDB" id="M2M566"/>
<accession>M2M566</accession>
<dbReference type="OMA" id="DAPCINQ"/>
<keyword evidence="3" id="KW-1185">Reference proteome</keyword>
<feature type="non-terminal residue" evidence="2">
    <location>
        <position position="1"/>
    </location>
</feature>
<dbReference type="OrthoDB" id="2157530at2759"/>
<name>M2M566_BAUPA</name>
<protein>
    <recommendedName>
        <fullName evidence="1">Heterokaryon incompatibility domain-containing protein</fullName>
    </recommendedName>
</protein>
<evidence type="ECO:0000313" key="3">
    <source>
        <dbReference type="Proteomes" id="UP000011761"/>
    </source>
</evidence>
<sequence length="80" mass="9142">YEAISYTCASPVFEDSLTCNGVPRCVTNSLSQALLYFRMQDEERFLWADAPCINQLDDGEASTQVREMLTIYRKARKVLV</sequence>
<dbReference type="PANTHER" id="PTHR24148:SF64">
    <property type="entry name" value="HETEROKARYON INCOMPATIBILITY DOMAIN-CONTAINING PROTEIN"/>
    <property type="match status" value="1"/>
</dbReference>
<dbReference type="GeneID" id="19117284"/>
<dbReference type="Pfam" id="PF06985">
    <property type="entry name" value="HET"/>
    <property type="match status" value="1"/>
</dbReference>
<dbReference type="PANTHER" id="PTHR24148">
    <property type="entry name" value="ANKYRIN REPEAT DOMAIN-CONTAINING PROTEIN 39 HOMOLOG-RELATED"/>
    <property type="match status" value="1"/>
</dbReference>
<proteinExistence type="predicted"/>
<dbReference type="KEGG" id="bcom:BAUCODRAFT_79709"/>
<dbReference type="EMBL" id="KB445563">
    <property type="protein sequence ID" value="EMC91766.1"/>
    <property type="molecule type" value="Genomic_DNA"/>
</dbReference>
<dbReference type="RefSeq" id="XP_007681076.1">
    <property type="nucleotide sequence ID" value="XM_007682886.1"/>
</dbReference>
<dbReference type="HOGENOM" id="CLU_004184_6_3_1"/>
<evidence type="ECO:0000313" key="2">
    <source>
        <dbReference type="EMBL" id="EMC91766.1"/>
    </source>
</evidence>
<gene>
    <name evidence="2" type="ORF">BAUCODRAFT_79709</name>
</gene>
<dbReference type="Proteomes" id="UP000011761">
    <property type="component" value="Unassembled WGS sequence"/>
</dbReference>
<organism evidence="2 3">
    <name type="scientific">Baudoinia panamericana (strain UAMH 10762)</name>
    <name type="common">Angels' share fungus</name>
    <name type="synonym">Baudoinia compniacensis (strain UAMH 10762)</name>
    <dbReference type="NCBI Taxonomy" id="717646"/>
    <lineage>
        <taxon>Eukaryota</taxon>
        <taxon>Fungi</taxon>
        <taxon>Dikarya</taxon>
        <taxon>Ascomycota</taxon>
        <taxon>Pezizomycotina</taxon>
        <taxon>Dothideomycetes</taxon>
        <taxon>Dothideomycetidae</taxon>
        <taxon>Mycosphaerellales</taxon>
        <taxon>Teratosphaeriaceae</taxon>
        <taxon>Baudoinia</taxon>
    </lineage>
</organism>
<dbReference type="STRING" id="717646.M2M566"/>
<feature type="domain" description="Heterokaryon incompatibility" evidence="1">
    <location>
        <begin position="1"/>
        <end position="80"/>
    </location>
</feature>
<dbReference type="InterPro" id="IPR052895">
    <property type="entry name" value="HetReg/Transcr_Mod"/>
</dbReference>